<dbReference type="SUPFAM" id="SSF141072">
    <property type="entry name" value="CalX-like"/>
    <property type="match status" value="1"/>
</dbReference>
<sequence length="385" mass="43806">MSDILFERAQVTPQTNLRRMSPPSDTTFLAVYWAQVGFDKKRYRICAAPGTLTLPLVRRGAIGHRVDVHVGLEGAADLDRLEAELLSPKLVVFEAGEALKYVRIRVAVATERTAMVRQLFFVSVKAPTAAVLDTNNEAQIIVSGNTTNFIAENSVDRILISSVFVGRRNCRNPPYFVPFNGSRTASADGRKDGSRMSLHDWLASNVIPDSNALNKAYLRSMKRRKRGPQFTCDSGWTLYNSRCYRYYPGQNRTWLEARGHYEGEHGYLASVADAGVDGWLKAVLNPRPPVWIGLHKPVLNGAWAWHSMEQTNYTNWDVGFPRRLRAGREVHNRRGRMGRHRRRLFRRHSHASLQQPLPRPHFHTTWQSSSTYSGRLRRSISDQPQ</sequence>
<organism evidence="3 4">
    <name type="scientific">Mesocestoides corti</name>
    <name type="common">Flatworm</name>
    <dbReference type="NCBI Taxonomy" id="53468"/>
    <lineage>
        <taxon>Eukaryota</taxon>
        <taxon>Metazoa</taxon>
        <taxon>Spiralia</taxon>
        <taxon>Lophotrochozoa</taxon>
        <taxon>Platyhelminthes</taxon>
        <taxon>Cestoda</taxon>
        <taxon>Eucestoda</taxon>
        <taxon>Cyclophyllidea</taxon>
        <taxon>Mesocestoididae</taxon>
        <taxon>Mesocestoides</taxon>
    </lineage>
</organism>
<dbReference type="SMART" id="SM00034">
    <property type="entry name" value="CLECT"/>
    <property type="match status" value="1"/>
</dbReference>
<evidence type="ECO:0000256" key="1">
    <source>
        <dbReference type="SAM" id="MobiDB-lite"/>
    </source>
</evidence>
<keyword evidence="4" id="KW-1185">Reference proteome</keyword>
<dbReference type="STRING" id="53468.A0A0R3UC79"/>
<feature type="non-terminal residue" evidence="3">
    <location>
        <position position="385"/>
    </location>
</feature>
<proteinExistence type="predicted"/>
<dbReference type="SUPFAM" id="SSF56436">
    <property type="entry name" value="C-type lectin-like"/>
    <property type="match status" value="1"/>
</dbReference>
<dbReference type="PANTHER" id="PTHR22803">
    <property type="entry name" value="MANNOSE, PHOSPHOLIPASE, LECTIN RECEPTOR RELATED"/>
    <property type="match status" value="1"/>
</dbReference>
<dbReference type="InterPro" id="IPR050111">
    <property type="entry name" value="C-type_lectin/snaclec_domain"/>
</dbReference>
<dbReference type="InterPro" id="IPR016186">
    <property type="entry name" value="C-type_lectin-like/link_sf"/>
</dbReference>
<reference evidence="3 4" key="1">
    <citation type="submission" date="2018-10" db="EMBL/GenBank/DDBJ databases">
        <authorList>
            <consortium name="Pathogen Informatics"/>
        </authorList>
    </citation>
    <scope>NUCLEOTIDE SEQUENCE [LARGE SCALE GENOMIC DNA]</scope>
</reference>
<feature type="domain" description="C-type lectin" evidence="2">
    <location>
        <begin position="239"/>
        <end position="329"/>
    </location>
</feature>
<dbReference type="InterPro" id="IPR001304">
    <property type="entry name" value="C-type_lectin-like"/>
</dbReference>
<accession>A0A0R3UC79</accession>
<dbReference type="PROSITE" id="PS50041">
    <property type="entry name" value="C_TYPE_LECTIN_2"/>
    <property type="match status" value="1"/>
</dbReference>
<dbReference type="InterPro" id="IPR016187">
    <property type="entry name" value="CTDL_fold"/>
</dbReference>
<name>A0A0R3UC79_MESCO</name>
<feature type="region of interest" description="Disordered" evidence="1">
    <location>
        <begin position="348"/>
        <end position="385"/>
    </location>
</feature>
<evidence type="ECO:0000259" key="2">
    <source>
        <dbReference type="PROSITE" id="PS50041"/>
    </source>
</evidence>
<evidence type="ECO:0000313" key="3">
    <source>
        <dbReference type="EMBL" id="VDD78523.1"/>
    </source>
</evidence>
<feature type="compositionally biased region" description="Polar residues" evidence="1">
    <location>
        <begin position="364"/>
        <end position="373"/>
    </location>
</feature>
<dbReference type="Proteomes" id="UP000267029">
    <property type="component" value="Unassembled WGS sequence"/>
</dbReference>
<evidence type="ECO:0000313" key="4">
    <source>
        <dbReference type="Proteomes" id="UP000267029"/>
    </source>
</evidence>
<dbReference type="EMBL" id="UXSR01001807">
    <property type="protein sequence ID" value="VDD78523.1"/>
    <property type="molecule type" value="Genomic_DNA"/>
</dbReference>
<dbReference type="OrthoDB" id="6365622at2759"/>
<dbReference type="AlphaFoldDB" id="A0A0R3UC79"/>
<protein>
    <recommendedName>
        <fullName evidence="2">C-type lectin domain-containing protein</fullName>
    </recommendedName>
</protein>
<dbReference type="InterPro" id="IPR038081">
    <property type="entry name" value="CalX-like_sf"/>
</dbReference>
<gene>
    <name evidence="3" type="ORF">MCOS_LOCUS4526</name>
</gene>
<dbReference type="Gene3D" id="3.10.100.10">
    <property type="entry name" value="Mannose-Binding Protein A, subunit A"/>
    <property type="match status" value="1"/>
</dbReference>